<keyword evidence="3" id="KW-1185">Reference proteome</keyword>
<gene>
    <name evidence="2" type="ORF">CSC2_49190</name>
</gene>
<dbReference type="EMBL" id="BMBA01000011">
    <property type="protein sequence ID" value="GFZ34393.1"/>
    <property type="molecule type" value="Genomic_DNA"/>
</dbReference>
<dbReference type="RefSeq" id="WP_206872883.1">
    <property type="nucleotide sequence ID" value="NZ_BMBA01000011.1"/>
</dbReference>
<dbReference type="Proteomes" id="UP000663802">
    <property type="component" value="Unassembled WGS sequence"/>
</dbReference>
<evidence type="ECO:0000313" key="3">
    <source>
        <dbReference type="Proteomes" id="UP000663802"/>
    </source>
</evidence>
<feature type="transmembrane region" description="Helical" evidence="1">
    <location>
        <begin position="47"/>
        <end position="64"/>
    </location>
</feature>
<name>A0ABQ1EID6_9CLOT</name>
<sequence>MILINMFLETYKLTILADVLASAITFFMIYLVAFNEKFKKMKTIKKILICVILVVCIFIMHGISNLRRI</sequence>
<feature type="transmembrane region" description="Helical" evidence="1">
    <location>
        <begin position="15"/>
        <end position="35"/>
    </location>
</feature>
<keyword evidence="1" id="KW-0812">Transmembrane</keyword>
<evidence type="ECO:0000313" key="2">
    <source>
        <dbReference type="EMBL" id="GFZ34393.1"/>
    </source>
</evidence>
<keyword evidence="1" id="KW-1133">Transmembrane helix</keyword>
<protein>
    <submittedName>
        <fullName evidence="2">Uncharacterized protein</fullName>
    </submittedName>
</protein>
<accession>A0ABQ1EID6</accession>
<proteinExistence type="predicted"/>
<comment type="caution">
    <text evidence="2">The sequence shown here is derived from an EMBL/GenBank/DDBJ whole genome shotgun (WGS) entry which is preliminary data.</text>
</comment>
<reference evidence="2 3" key="1">
    <citation type="journal article" date="2021" name="Int. J. Syst. Evol. Microbiol.">
        <title>Clostridium zeae sp. nov., isolated from corn silage.</title>
        <authorList>
            <person name="Kobayashi H."/>
            <person name="Tanizawa Y."/>
            <person name="Yagura M."/>
            <person name="Sakamoto M."/>
            <person name="Ohkuma M."/>
            <person name="Tohno M."/>
        </authorList>
    </citation>
    <scope>NUCLEOTIDE SEQUENCE [LARGE SCALE GENOMIC DNA]</scope>
    <source>
        <strain evidence="2 3">CSC2</strain>
    </source>
</reference>
<evidence type="ECO:0000256" key="1">
    <source>
        <dbReference type="SAM" id="Phobius"/>
    </source>
</evidence>
<keyword evidence="1" id="KW-0472">Membrane</keyword>
<organism evidence="2 3">
    <name type="scientific">Clostridium zeae</name>
    <dbReference type="NCBI Taxonomy" id="2759022"/>
    <lineage>
        <taxon>Bacteria</taxon>
        <taxon>Bacillati</taxon>
        <taxon>Bacillota</taxon>
        <taxon>Clostridia</taxon>
        <taxon>Eubacteriales</taxon>
        <taxon>Clostridiaceae</taxon>
        <taxon>Clostridium</taxon>
    </lineage>
</organism>